<sequence length="45" mass="5156">SNLGLLPFSRSFDFILVVVNSRLAPSSSPTPRLRCNWKLRNNRLL</sequence>
<dbReference type="Proteomes" id="UP000095284">
    <property type="component" value="Unplaced"/>
</dbReference>
<evidence type="ECO:0000313" key="1">
    <source>
        <dbReference type="Proteomes" id="UP000095284"/>
    </source>
</evidence>
<protein>
    <submittedName>
        <fullName evidence="2">Ovule protein</fullName>
    </submittedName>
</protein>
<proteinExistence type="predicted"/>
<dbReference type="WBParaSite" id="BXY_1266200.1">
    <property type="protein sequence ID" value="BXY_1266200.1"/>
    <property type="gene ID" value="BXY_1266200"/>
</dbReference>
<organism evidence="1 2">
    <name type="scientific">Bursaphelenchus xylophilus</name>
    <name type="common">Pinewood nematode worm</name>
    <name type="synonym">Aphelenchoides xylophilus</name>
    <dbReference type="NCBI Taxonomy" id="6326"/>
    <lineage>
        <taxon>Eukaryota</taxon>
        <taxon>Metazoa</taxon>
        <taxon>Ecdysozoa</taxon>
        <taxon>Nematoda</taxon>
        <taxon>Chromadorea</taxon>
        <taxon>Rhabditida</taxon>
        <taxon>Tylenchina</taxon>
        <taxon>Tylenchomorpha</taxon>
        <taxon>Aphelenchoidea</taxon>
        <taxon>Aphelenchoididae</taxon>
        <taxon>Bursaphelenchus</taxon>
    </lineage>
</organism>
<accession>A0A1I7SHZ3</accession>
<name>A0A1I7SHZ3_BURXY</name>
<evidence type="ECO:0000313" key="2">
    <source>
        <dbReference type="WBParaSite" id="BXY_1266200.1"/>
    </source>
</evidence>
<reference evidence="2" key="1">
    <citation type="submission" date="2016-11" db="UniProtKB">
        <authorList>
            <consortium name="WormBaseParasite"/>
        </authorList>
    </citation>
    <scope>IDENTIFICATION</scope>
</reference>
<dbReference type="AlphaFoldDB" id="A0A1I7SHZ3"/>